<dbReference type="EMBL" id="CM023491">
    <property type="protein sequence ID" value="KAH6941188.1"/>
    <property type="molecule type" value="Genomic_DNA"/>
</dbReference>
<sequence length="546" mass="59809">MQTGDIQDRIEQLREAIAEESDSSSQSQQSGTLSDINLEDISEASDSDPEFSDTTRRPRKKLEEKINTKGETKLHKACIDGSLKKVKELLRMGHSVHVRDYSGWQPLHEAANYGYLEIVKCLIEAGAHVSSPGMNGVTPLHDALGNGHLEVALYLLEKGARPSLRTAEGDTPLDIFQKWKQDNDSALSPGEEESLQKVEAWLKKANGTSNNDIALLGPVNEDGPWVSSQSLKNKLSGPALIRETDDWLEDDLSKPKPKSRRPAEPELPALVPEMDDWLEDDIPKSRSKTCLTEPSLPATRKRNHSYEVSSSAKVMRLEEEEEEGSINEDSSDTEVIDTADSIEMEVQPSVGSPACDVVTASCGSSNTATTAHSGANLSVRVRILNTLFLVPLPRGAASERTVGWLAAEAAKRYQDFQGMQPVLRITLPDGALLDQSDCIDTLLHGPHAEVIGQVESWDLPPLAERYRSECERKNVSACANLATILQPCIESGDFTIPCFNVKNLDFFFRALRHQDPLHTLDISGTVLTPAAAAALCDCLATLRISQ</sequence>
<evidence type="ECO:0000313" key="1">
    <source>
        <dbReference type="EMBL" id="KAH6941188.1"/>
    </source>
</evidence>
<dbReference type="Proteomes" id="UP000821845">
    <property type="component" value="Chromosome 11"/>
</dbReference>
<name>A0ACB7T245_HYAAI</name>
<reference evidence="1" key="1">
    <citation type="submission" date="2020-05" db="EMBL/GenBank/DDBJ databases">
        <title>Large-scale comparative analyses of tick genomes elucidate their genetic diversity and vector capacities.</title>
        <authorList>
            <person name="Jia N."/>
            <person name="Wang J."/>
            <person name="Shi W."/>
            <person name="Du L."/>
            <person name="Sun Y."/>
            <person name="Zhan W."/>
            <person name="Jiang J."/>
            <person name="Wang Q."/>
            <person name="Zhang B."/>
            <person name="Ji P."/>
            <person name="Sakyi L.B."/>
            <person name="Cui X."/>
            <person name="Yuan T."/>
            <person name="Jiang B."/>
            <person name="Yang W."/>
            <person name="Lam T.T.-Y."/>
            <person name="Chang Q."/>
            <person name="Ding S."/>
            <person name="Wang X."/>
            <person name="Zhu J."/>
            <person name="Ruan X."/>
            <person name="Zhao L."/>
            <person name="Wei J."/>
            <person name="Que T."/>
            <person name="Du C."/>
            <person name="Cheng J."/>
            <person name="Dai P."/>
            <person name="Han X."/>
            <person name="Huang E."/>
            <person name="Gao Y."/>
            <person name="Liu J."/>
            <person name="Shao H."/>
            <person name="Ye R."/>
            <person name="Li L."/>
            <person name="Wei W."/>
            <person name="Wang X."/>
            <person name="Wang C."/>
            <person name="Yang T."/>
            <person name="Huo Q."/>
            <person name="Li W."/>
            <person name="Guo W."/>
            <person name="Chen H."/>
            <person name="Zhou L."/>
            <person name="Ni X."/>
            <person name="Tian J."/>
            <person name="Zhou Y."/>
            <person name="Sheng Y."/>
            <person name="Liu T."/>
            <person name="Pan Y."/>
            <person name="Xia L."/>
            <person name="Li J."/>
            <person name="Zhao F."/>
            <person name="Cao W."/>
        </authorList>
    </citation>
    <scope>NUCLEOTIDE SEQUENCE</scope>
    <source>
        <strain evidence="1">Hyas-2018</strain>
    </source>
</reference>
<evidence type="ECO:0000313" key="2">
    <source>
        <dbReference type="Proteomes" id="UP000821845"/>
    </source>
</evidence>
<keyword evidence="2" id="KW-1185">Reference proteome</keyword>
<gene>
    <name evidence="1" type="ORF">HPB50_014886</name>
</gene>
<comment type="caution">
    <text evidence="1">The sequence shown here is derived from an EMBL/GenBank/DDBJ whole genome shotgun (WGS) entry which is preliminary data.</text>
</comment>
<protein>
    <submittedName>
        <fullName evidence="1">Uncharacterized protein</fullName>
    </submittedName>
</protein>
<proteinExistence type="predicted"/>
<organism evidence="1 2">
    <name type="scientific">Hyalomma asiaticum</name>
    <name type="common">Tick</name>
    <dbReference type="NCBI Taxonomy" id="266040"/>
    <lineage>
        <taxon>Eukaryota</taxon>
        <taxon>Metazoa</taxon>
        <taxon>Ecdysozoa</taxon>
        <taxon>Arthropoda</taxon>
        <taxon>Chelicerata</taxon>
        <taxon>Arachnida</taxon>
        <taxon>Acari</taxon>
        <taxon>Parasitiformes</taxon>
        <taxon>Ixodida</taxon>
        <taxon>Ixodoidea</taxon>
        <taxon>Ixodidae</taxon>
        <taxon>Hyalomminae</taxon>
        <taxon>Hyalomma</taxon>
    </lineage>
</organism>
<accession>A0ACB7T245</accession>